<evidence type="ECO:0000256" key="6">
    <source>
        <dbReference type="ARBA" id="ARBA00023212"/>
    </source>
</evidence>
<feature type="compositionally biased region" description="Polar residues" evidence="10">
    <location>
        <begin position="876"/>
        <end position="885"/>
    </location>
</feature>
<accession>A0A068WH31</accession>
<feature type="coiled-coil region" evidence="9">
    <location>
        <begin position="1525"/>
        <end position="1622"/>
    </location>
</feature>
<organism evidence="11">
    <name type="scientific">Echinococcus granulosus</name>
    <name type="common">Hydatid tapeworm</name>
    <dbReference type="NCBI Taxonomy" id="6210"/>
    <lineage>
        <taxon>Eukaryota</taxon>
        <taxon>Metazoa</taxon>
        <taxon>Spiralia</taxon>
        <taxon>Lophotrochozoa</taxon>
        <taxon>Platyhelminthes</taxon>
        <taxon>Cestoda</taxon>
        <taxon>Eucestoda</taxon>
        <taxon>Cyclophyllidea</taxon>
        <taxon>Taeniidae</taxon>
        <taxon>Echinococcus</taxon>
        <taxon>Echinococcus granulosus group</taxon>
    </lineage>
</organism>
<dbReference type="InterPro" id="IPR019323">
    <property type="entry name" value="ELKS/CAST"/>
</dbReference>
<evidence type="ECO:0000256" key="1">
    <source>
        <dbReference type="ARBA" id="ARBA00004245"/>
    </source>
</evidence>
<feature type="compositionally biased region" description="Low complexity" evidence="10">
    <location>
        <begin position="384"/>
        <end position="394"/>
    </location>
</feature>
<feature type="region of interest" description="Disordered" evidence="10">
    <location>
        <begin position="76"/>
        <end position="101"/>
    </location>
</feature>
<keyword evidence="6" id="KW-0206">Cytoskeleton</keyword>
<evidence type="ECO:0000256" key="8">
    <source>
        <dbReference type="ARBA" id="ARBA00034106"/>
    </source>
</evidence>
<evidence type="ECO:0000256" key="9">
    <source>
        <dbReference type="SAM" id="Coils"/>
    </source>
</evidence>
<feature type="coiled-coil region" evidence="9">
    <location>
        <begin position="1753"/>
        <end position="1895"/>
    </location>
</feature>
<evidence type="ECO:0000313" key="12">
    <source>
        <dbReference type="Proteomes" id="UP000492820"/>
    </source>
</evidence>
<gene>
    <name evidence="11" type="ORF">EgrG_000962800</name>
</gene>
<protein>
    <submittedName>
        <fullName evidence="11 13">ELKS:Rab6 interacting:CAST family</fullName>
    </submittedName>
</protein>
<dbReference type="OrthoDB" id="2019763at2759"/>
<feature type="compositionally biased region" description="Polar residues" evidence="10">
    <location>
        <begin position="11"/>
        <end position="23"/>
    </location>
</feature>
<name>A0A068WH31_ECHGR</name>
<feature type="coiled-coil region" evidence="9">
    <location>
        <begin position="1666"/>
        <end position="1728"/>
    </location>
</feature>
<evidence type="ECO:0000256" key="4">
    <source>
        <dbReference type="ARBA" id="ARBA00023018"/>
    </source>
</evidence>
<evidence type="ECO:0000313" key="13">
    <source>
        <dbReference type="WBParaSite" id="EgrG_000962800"/>
    </source>
</evidence>
<dbReference type="Pfam" id="PF10174">
    <property type="entry name" value="Cast"/>
    <property type="match status" value="2"/>
</dbReference>
<evidence type="ECO:0000313" key="11">
    <source>
        <dbReference type="EMBL" id="CDS16914.1"/>
    </source>
</evidence>
<evidence type="ECO:0000256" key="3">
    <source>
        <dbReference type="ARBA" id="ARBA00022553"/>
    </source>
</evidence>
<evidence type="ECO:0000256" key="7">
    <source>
        <dbReference type="ARBA" id="ARBA00023273"/>
    </source>
</evidence>
<keyword evidence="4" id="KW-0770">Synapse</keyword>
<comment type="subcellular location">
    <subcellularLocation>
        <location evidence="1">Cytoplasm</location>
        <location evidence="1">Cytoskeleton</location>
    </subcellularLocation>
    <subcellularLocation>
        <location evidence="8">Presynapse</location>
    </subcellularLocation>
</comment>
<dbReference type="GO" id="GO:0098882">
    <property type="term" value="F:structural constituent of presynaptic active zone"/>
    <property type="evidence" value="ECO:0007669"/>
    <property type="project" value="TreeGrafter"/>
</dbReference>
<keyword evidence="2" id="KW-0963">Cytoplasm</keyword>
<dbReference type="PANTHER" id="PTHR18861:SF0">
    <property type="entry name" value="BRUCHPILOT, ISOFORM J"/>
    <property type="match status" value="1"/>
</dbReference>
<feature type="coiled-coil region" evidence="9">
    <location>
        <begin position="2180"/>
        <end position="2257"/>
    </location>
</feature>
<feature type="coiled-coil region" evidence="9">
    <location>
        <begin position="1203"/>
        <end position="1237"/>
    </location>
</feature>
<dbReference type="GO" id="GO:0030424">
    <property type="term" value="C:axon"/>
    <property type="evidence" value="ECO:0007669"/>
    <property type="project" value="UniProtKB-SubCell"/>
</dbReference>
<feature type="region of interest" description="Disordered" evidence="10">
    <location>
        <begin position="381"/>
        <end position="406"/>
    </location>
</feature>
<dbReference type="Proteomes" id="UP000492820">
    <property type="component" value="Unassembled WGS sequence"/>
</dbReference>
<evidence type="ECO:0000256" key="10">
    <source>
        <dbReference type="SAM" id="MobiDB-lite"/>
    </source>
</evidence>
<reference evidence="11 12" key="1">
    <citation type="journal article" date="2013" name="Nature">
        <title>The genomes of four tapeworm species reveal adaptations to parasitism.</title>
        <authorList>
            <person name="Tsai I.J."/>
            <person name="Zarowiecki M."/>
            <person name="Holroyd N."/>
            <person name="Garciarrubio A."/>
            <person name="Sanchez-Flores A."/>
            <person name="Brooks K.L."/>
            <person name="Tracey A."/>
            <person name="Bobes R.J."/>
            <person name="Fragoso G."/>
            <person name="Sciutto E."/>
            <person name="Aslett M."/>
            <person name="Beasley H."/>
            <person name="Bennett H.M."/>
            <person name="Cai J."/>
            <person name="Camicia F."/>
            <person name="Clark R."/>
            <person name="Cucher M."/>
            <person name="De Silva N."/>
            <person name="Day T.A."/>
            <person name="Deplazes P."/>
            <person name="Estrada K."/>
            <person name="Fernandez C."/>
            <person name="Holland P.W."/>
            <person name="Hou J."/>
            <person name="Hu S."/>
            <person name="Huckvale T."/>
            <person name="Hung S.S."/>
            <person name="Kamenetzky L."/>
            <person name="Keane J.A."/>
            <person name="Kiss F."/>
            <person name="Koziol U."/>
            <person name="Lambert O."/>
            <person name="Liu K."/>
            <person name="Luo X."/>
            <person name="Luo Y."/>
            <person name="Macchiaroli N."/>
            <person name="Nichol S."/>
            <person name="Paps J."/>
            <person name="Parkinson J."/>
            <person name="Pouchkina-Stantcheva N."/>
            <person name="Riddiford N."/>
            <person name="Rosenzvit M."/>
            <person name="Salinas G."/>
            <person name="Wasmuth J.D."/>
            <person name="Zamanian M."/>
            <person name="Zheng Y."/>
            <person name="Cai X."/>
            <person name="Soberon X."/>
            <person name="Olson P.D."/>
            <person name="Laclette J.P."/>
            <person name="Brehm K."/>
            <person name="Berriman M."/>
            <person name="Garciarrubio A."/>
            <person name="Bobes R.J."/>
            <person name="Fragoso G."/>
            <person name="Sanchez-Flores A."/>
            <person name="Estrada K."/>
            <person name="Cevallos M.A."/>
            <person name="Morett E."/>
            <person name="Gonzalez V."/>
            <person name="Portillo T."/>
            <person name="Ochoa-Leyva A."/>
            <person name="Jose M.V."/>
            <person name="Sciutto E."/>
            <person name="Landa A."/>
            <person name="Jimenez L."/>
            <person name="Valdes V."/>
            <person name="Carrero J.C."/>
            <person name="Larralde C."/>
            <person name="Morales-Montor J."/>
            <person name="Limon-Lason J."/>
            <person name="Soberon X."/>
            <person name="Laclette J.P."/>
        </authorList>
    </citation>
    <scope>NUCLEOTIDE SEQUENCE [LARGE SCALE GENOMIC DNA]</scope>
</reference>
<feature type="coiled-coil region" evidence="9">
    <location>
        <begin position="1270"/>
        <end position="1379"/>
    </location>
</feature>
<reference evidence="13" key="3">
    <citation type="submission" date="2020-10" db="UniProtKB">
        <authorList>
            <consortium name="WormBaseParasite"/>
        </authorList>
    </citation>
    <scope>IDENTIFICATION</scope>
</reference>
<evidence type="ECO:0000256" key="2">
    <source>
        <dbReference type="ARBA" id="ARBA00022490"/>
    </source>
</evidence>
<dbReference type="EMBL" id="LK028577">
    <property type="protein sequence ID" value="CDS16914.1"/>
    <property type="molecule type" value="Genomic_DNA"/>
</dbReference>
<feature type="region of interest" description="Disordered" evidence="10">
    <location>
        <begin position="876"/>
        <end position="898"/>
    </location>
</feature>
<keyword evidence="7" id="KW-0966">Cell projection</keyword>
<dbReference type="GO" id="GO:0048788">
    <property type="term" value="C:cytoskeleton of presynaptic active zone"/>
    <property type="evidence" value="ECO:0007669"/>
    <property type="project" value="TreeGrafter"/>
</dbReference>
<evidence type="ECO:0000256" key="5">
    <source>
        <dbReference type="ARBA" id="ARBA00023054"/>
    </source>
</evidence>
<feature type="region of interest" description="Disordered" evidence="10">
    <location>
        <begin position="1"/>
        <end position="40"/>
    </location>
</feature>
<feature type="compositionally biased region" description="Basic and acidic residues" evidence="10">
    <location>
        <begin position="886"/>
        <end position="898"/>
    </location>
</feature>
<dbReference type="PANTHER" id="PTHR18861">
    <property type="entry name" value="ELKS/RAB6-INTERACTING/CAST PROTEIN"/>
    <property type="match status" value="1"/>
</dbReference>
<dbReference type="GO" id="GO:0048167">
    <property type="term" value="P:regulation of synaptic plasticity"/>
    <property type="evidence" value="ECO:0007669"/>
    <property type="project" value="TreeGrafter"/>
</dbReference>
<dbReference type="Gene3D" id="1.10.287.1490">
    <property type="match status" value="2"/>
</dbReference>
<dbReference type="WBParaSite" id="EgrG_000962800">
    <property type="protein sequence ID" value="EgrG_000962800"/>
    <property type="gene ID" value="EgrG_000962800"/>
</dbReference>
<proteinExistence type="predicted"/>
<dbReference type="GO" id="GO:0007274">
    <property type="term" value="P:neuromuscular synaptic transmission"/>
    <property type="evidence" value="ECO:0007669"/>
    <property type="project" value="TreeGrafter"/>
</dbReference>
<sequence>MIQDQIMDNIPYTSSLNSPSQPYSYMPTAPPRHSDRPRPSSARDLVYFDLLEGSFHNQRETPQIRPQQVINSPYDGRAASVDREPNHQGGNRGYYSGSSQRHNRTVYPPGYLYGQSPSYQPSVSLFSAAQATEQRRAQSYDMNLERHGLCEYNSALMPHGVGINRGPYSVYGNTGNERIDELGAGVSLMTPVAGFNNPSGVASYGGYGGVDNSSGVMTLSNSVDVVNIQREFVRLHQELDVTREKLNACMTSIRTFWSPELKRERAMRKEENAKYAILADHLHQLQLEKQTMLQALHNSDADLRREREKNASRFKMGPDGNEVNEFEVMRRRIDELTCENCLLSKSIEKAEKRASSLQASLITTEESLRRLVEAVKSGKAVTAQQQSGQQQQQQIGGGSKTDQALAPVGDSGLASIRIDRLESDRNEIGRLREQLNEAFHRESEAEKALVECEMTRNQLKDELDGVSQDYDALKHENEGLRLNIREVQTLQAIVDTKESKILTLENEIRLLEDEIARLRDEGIVTPTTSLSSGIEDVDRTLNTFRSNERLLKSKVEFLTSELSKRDNEIYALQSRLEMAEKQQQDQNHHISVLKEQVKARENKVSMLTADIEDFRKRLKEKEGLLEKKTKLVASNTTGKRQLETELAELKDQVDLKERKISLLQRKVENLEEMVTEKETQLTSLKSRLSRLSSEKIGTEGPKASLEDTLKEKDRQIERLKDARERNEAEWAEEAEGQRRVQLELRGRLDTALRDLDEKSAQLSEALEEVAQLRSSRYKRDTEVGQLQAQLRQRDAEMSALQLEKQLLHKQVANETEMKYAKTVAELESQVNHYMESASKLQSEVDRLLNMIRTCDSDKLDKDNQIHELEEQLHEAQNQIGSLKRSQQADRKKNSQVLDEARQRADTFQNDAELLKNVIAEKEVRVRELEQALRESVRLTAEREAHVASREDSTRQLEHQFRELHSTVEHLQRERNNLSSQLASLQEELRDRESQLKNLKAECVPFTPVVNGEHKWKLWAQMRGVKVHAATKSISDSGGNKPGAETQRQRIFFQGYIPELERLCRTNQEANLRIAALVKLVQGDEEHLTEQDKSALATFPLYPSLAHKTAVSTGPLAKTQTRLGHPSVPGAGQTGFLAPGGSISPHLSGSAFHLIGSSSATAAATAATLTAGGINLPMQSADSILLGRLLHEKETMLQQQLQDLTRLRFQNSEMEVRIKSLQRELDNKTSRLNALEVAQLTAGVSGLVDWQSQIAGMPITQAELATLRQANTEMHEKLLQLQTSLQERENELIRVQRTQSSSSTLEIERLKLELTKLKDERESIERTLRLENTRASDELARVNTTASAVETELQEKRDKIRLLEFEKTKLNSDLESLQKKYHTVIGQLTEKSDRLQQMGRDCDKNHITEIQRLTKDSDELNHRVTYLHKALQEREGKLEQQETELARQKVESANAKKKTHSLESELKSLREEITYKDERLRQLQVQHAEELSRMRSVQQEQGSRLNHLQLTIDEKDHEFKTVQGDLDKTKSDLEYTKNRLQEVETERTQINNELAEKVDKLRTLELECESRADEMARLQSSLEESKSKASILQKRADEQEQRLRKIENENHNLLDEIHGLRKRNHELGSHIAVLRQRLLDRGEQAMPFASSSPSAEIFSQSIAEKPSTKLTAEAGSLRKRNAELENELHSLRKRTQDLQTPVDQLSYERESLNKSYEEEMKKRVQLESSITKQSETVEFPQTPSAEVEELHLAVKHLKGELGRKNSQIEQLTQQLDQAVKLSQLASVSGADRDAFVTELKLNLQRTQQALDAANDQNRVLQARNESALFESQKQHLIQRSLNEMNIQNEGLQREVQQSSGRIQELTRQLRETQTNCDSIAIQRDNLQNRLEQLQQSGGGMRSYNISGGSYLGRPASVAAGYSDLMLLTTGGTSSGSITTGVQLSRELARLHREQEVMRDQLDTAERSTRQFKQEAEAAKCEATRLREDLRQQQETVKEMKENLRNSKDEATKEITAETERYKQQHEELEKQLRNLQEQLSAKGVLVEQLTNQLKTSQDKCKQFEQKLLQMNQQIESLNAQQDQVAFERNQQQRLSYELETIKKELSIRENQFIQLTQKFDQSLKDASDQSQVIKELSRQLEAAKTTQRAAVEVENAHHQAAAWATEQSANAEQSQQDHETMAALKADLQNVMKAKDTAEKRIQKLENDLQNQTKALDVAVEQAHITAEVCKREHLTFIDNLSRENQDLKMALNEANQAHSRSTSFDEPASQSLKKEVDVLKKELDKRDVVITKLEKECKEKHVRKLEALQVQLRRYEEETANMNRVLDEQRKGIEERDRLVRQLRDESQKNGGAAELEKLQAEHARCSQQIQQKQQQLETLMKQLEQQAEEILTTKIEALTASLCEKDANLALIQTTELQNVASNQAVQKLNNEKETIQTQLRQLTLARDALAEQRKTIG</sequence>
<feature type="coiled-coil region" evidence="9">
    <location>
        <begin position="418"/>
        <end position="521"/>
    </location>
</feature>
<keyword evidence="5 9" id="KW-0175">Coiled coil</keyword>
<feature type="coiled-coil region" evidence="9">
    <location>
        <begin position="1427"/>
        <end position="1499"/>
    </location>
</feature>
<feature type="coiled-coil region" evidence="9">
    <location>
        <begin position="2356"/>
        <end position="2454"/>
    </location>
</feature>
<feature type="coiled-coil region" evidence="9">
    <location>
        <begin position="2298"/>
        <end position="2332"/>
    </location>
</feature>
<reference evidence="11" key="2">
    <citation type="submission" date="2014-06" db="EMBL/GenBank/DDBJ databases">
        <authorList>
            <person name="Aslett M."/>
        </authorList>
    </citation>
    <scope>NUCLEOTIDE SEQUENCE</scope>
</reference>
<feature type="coiled-coil region" evidence="9">
    <location>
        <begin position="1946"/>
        <end position="2079"/>
    </location>
</feature>
<keyword evidence="3" id="KW-0597">Phosphoprotein</keyword>